<dbReference type="GO" id="GO:0006508">
    <property type="term" value="P:proteolysis"/>
    <property type="evidence" value="ECO:0007669"/>
    <property type="project" value="UniProtKB-KW"/>
</dbReference>
<dbReference type="SMART" id="SM00382">
    <property type="entry name" value="AAA"/>
    <property type="match status" value="1"/>
</dbReference>
<dbReference type="VEuPathDB" id="ToxoDB:LOC34621438"/>
<dbReference type="PANTHER" id="PTHR23076">
    <property type="entry name" value="METALLOPROTEASE M41 FTSH"/>
    <property type="match status" value="1"/>
</dbReference>
<comment type="similarity">
    <text evidence="2">In the C-terminal section; belongs to the peptidase M41 family.</text>
</comment>
<dbReference type="InterPro" id="IPR003959">
    <property type="entry name" value="ATPase_AAA_core"/>
</dbReference>
<dbReference type="Gene3D" id="1.20.58.760">
    <property type="entry name" value="Peptidase M41"/>
    <property type="match status" value="1"/>
</dbReference>
<evidence type="ECO:0000256" key="4">
    <source>
        <dbReference type="ARBA" id="ARBA00022670"/>
    </source>
</evidence>
<evidence type="ECO:0000313" key="12">
    <source>
        <dbReference type="Proteomes" id="UP000095192"/>
    </source>
</evidence>
<dbReference type="Pfam" id="PF01434">
    <property type="entry name" value="Peptidase_M41"/>
    <property type="match status" value="1"/>
</dbReference>
<dbReference type="AlphaFoldDB" id="A0A1D3D2N5"/>
<gene>
    <name evidence="11" type="ORF">cyc_07931</name>
</gene>
<feature type="region of interest" description="Disordered" evidence="9">
    <location>
        <begin position="219"/>
        <end position="284"/>
    </location>
</feature>
<keyword evidence="11" id="KW-0132">Cell division</keyword>
<dbReference type="InterPro" id="IPR000642">
    <property type="entry name" value="Peptidase_M41"/>
</dbReference>
<dbReference type="Gene3D" id="3.40.50.300">
    <property type="entry name" value="P-loop containing nucleotide triphosphate hydrolases"/>
    <property type="match status" value="1"/>
</dbReference>
<keyword evidence="5" id="KW-0479">Metal-binding</keyword>
<evidence type="ECO:0000256" key="9">
    <source>
        <dbReference type="SAM" id="MobiDB-lite"/>
    </source>
</evidence>
<dbReference type="SUPFAM" id="SSF52540">
    <property type="entry name" value="P-loop containing nucleoside triphosphate hydrolases"/>
    <property type="match status" value="1"/>
</dbReference>
<evidence type="ECO:0000256" key="7">
    <source>
        <dbReference type="ARBA" id="ARBA00022833"/>
    </source>
</evidence>
<dbReference type="VEuPathDB" id="ToxoDB:cyc_07931"/>
<dbReference type="EMBL" id="JROU02000998">
    <property type="protein sequence ID" value="OEH77712.1"/>
    <property type="molecule type" value="Genomic_DNA"/>
</dbReference>
<evidence type="ECO:0000259" key="10">
    <source>
        <dbReference type="SMART" id="SM00382"/>
    </source>
</evidence>
<dbReference type="InParanoid" id="A0A1D3D2N5"/>
<dbReference type="Proteomes" id="UP000095192">
    <property type="component" value="Unassembled WGS sequence"/>
</dbReference>
<dbReference type="InterPro" id="IPR041569">
    <property type="entry name" value="AAA_lid_3"/>
</dbReference>
<evidence type="ECO:0000256" key="2">
    <source>
        <dbReference type="ARBA" id="ARBA00010044"/>
    </source>
</evidence>
<keyword evidence="12" id="KW-1185">Reference proteome</keyword>
<evidence type="ECO:0000256" key="8">
    <source>
        <dbReference type="ARBA" id="ARBA00023049"/>
    </source>
</evidence>
<dbReference type="InterPro" id="IPR003593">
    <property type="entry name" value="AAA+_ATPase"/>
</dbReference>
<proteinExistence type="inferred from homology"/>
<keyword evidence="6" id="KW-0378">Hydrolase</keyword>
<dbReference type="GO" id="GO:0051301">
    <property type="term" value="P:cell division"/>
    <property type="evidence" value="ECO:0007669"/>
    <property type="project" value="UniProtKB-KW"/>
</dbReference>
<feature type="region of interest" description="Disordered" evidence="9">
    <location>
        <begin position="1"/>
        <end position="35"/>
    </location>
</feature>
<dbReference type="GO" id="GO:0004176">
    <property type="term" value="F:ATP-dependent peptidase activity"/>
    <property type="evidence" value="ECO:0007669"/>
    <property type="project" value="InterPro"/>
</dbReference>
<feature type="domain" description="AAA+ ATPase" evidence="10">
    <location>
        <begin position="76"/>
        <end position="375"/>
    </location>
</feature>
<comment type="caution">
    <text evidence="11">The sequence shown here is derived from an EMBL/GenBank/DDBJ whole genome shotgun (WGS) entry which is preliminary data.</text>
</comment>
<feature type="region of interest" description="Disordered" evidence="9">
    <location>
        <begin position="627"/>
        <end position="669"/>
    </location>
</feature>
<dbReference type="GO" id="GO:0005739">
    <property type="term" value="C:mitochondrion"/>
    <property type="evidence" value="ECO:0007669"/>
    <property type="project" value="TreeGrafter"/>
</dbReference>
<dbReference type="FunFam" id="1.20.58.760:FF:000001">
    <property type="entry name" value="ATP-dependent zinc metalloprotease FtsH"/>
    <property type="match status" value="1"/>
</dbReference>
<dbReference type="InterPro" id="IPR027417">
    <property type="entry name" value="P-loop_NTPase"/>
</dbReference>
<protein>
    <submittedName>
        <fullName evidence="11">Cell division</fullName>
    </submittedName>
</protein>
<name>A0A1D3D2N5_9EIME</name>
<reference evidence="11 12" key="1">
    <citation type="journal article" date="2016" name="BMC Genomics">
        <title>Comparative genomics reveals Cyclospora cayetanensis possesses coccidia-like metabolism and invasion components but unique surface antigens.</title>
        <authorList>
            <person name="Liu S."/>
            <person name="Wang L."/>
            <person name="Zheng H."/>
            <person name="Xu Z."/>
            <person name="Roellig D.M."/>
            <person name="Li N."/>
            <person name="Frace M.A."/>
            <person name="Tang K."/>
            <person name="Arrowood M.J."/>
            <person name="Moss D.M."/>
            <person name="Zhang L."/>
            <person name="Feng Y."/>
            <person name="Xiao L."/>
        </authorList>
    </citation>
    <scope>NUCLEOTIDE SEQUENCE [LARGE SCALE GENOMIC DNA]</scope>
    <source>
        <strain evidence="11 12">CHN_HEN01</strain>
    </source>
</reference>
<dbReference type="Pfam" id="PF00004">
    <property type="entry name" value="AAA"/>
    <property type="match status" value="1"/>
</dbReference>
<feature type="region of interest" description="Disordered" evidence="9">
    <location>
        <begin position="684"/>
        <end position="705"/>
    </location>
</feature>
<feature type="compositionally biased region" description="Pro residues" evidence="9">
    <location>
        <begin position="1"/>
        <end position="10"/>
    </location>
</feature>
<dbReference type="FunFam" id="3.40.50.300:FF:002568">
    <property type="entry name" value="Cell division protein (FtsH)"/>
    <property type="match status" value="1"/>
</dbReference>
<dbReference type="GO" id="GO:0046872">
    <property type="term" value="F:metal ion binding"/>
    <property type="evidence" value="ECO:0007669"/>
    <property type="project" value="UniProtKB-KW"/>
</dbReference>
<dbReference type="GO" id="GO:0005524">
    <property type="term" value="F:ATP binding"/>
    <property type="evidence" value="ECO:0007669"/>
    <property type="project" value="InterPro"/>
</dbReference>
<dbReference type="GO" id="GO:0016887">
    <property type="term" value="F:ATP hydrolysis activity"/>
    <property type="evidence" value="ECO:0007669"/>
    <property type="project" value="InterPro"/>
</dbReference>
<comment type="cofactor">
    <cofactor evidence="1">
        <name>Zn(2+)</name>
        <dbReference type="ChEBI" id="CHEBI:29105"/>
    </cofactor>
</comment>
<comment type="similarity">
    <text evidence="3">In the N-terminal section; belongs to the AAA ATPase family.</text>
</comment>
<evidence type="ECO:0000256" key="6">
    <source>
        <dbReference type="ARBA" id="ARBA00022801"/>
    </source>
</evidence>
<keyword evidence="11" id="KW-0131">Cell cycle</keyword>
<evidence type="ECO:0000256" key="1">
    <source>
        <dbReference type="ARBA" id="ARBA00001947"/>
    </source>
</evidence>
<dbReference type="Gene3D" id="1.10.8.60">
    <property type="match status" value="1"/>
</dbReference>
<accession>A0A1D3D2N5</accession>
<evidence type="ECO:0000256" key="3">
    <source>
        <dbReference type="ARBA" id="ARBA00010550"/>
    </source>
</evidence>
<keyword evidence="7" id="KW-0862">Zinc</keyword>
<keyword evidence="8" id="KW-0482">Metalloprotease</keyword>
<evidence type="ECO:0000256" key="5">
    <source>
        <dbReference type="ARBA" id="ARBA00022723"/>
    </source>
</evidence>
<dbReference type="SUPFAM" id="SSF140990">
    <property type="entry name" value="FtsH protease domain-like"/>
    <property type="match status" value="1"/>
</dbReference>
<dbReference type="InterPro" id="IPR037219">
    <property type="entry name" value="Peptidase_M41-like"/>
</dbReference>
<feature type="compositionally biased region" description="Low complexity" evidence="9">
    <location>
        <begin position="264"/>
        <end position="279"/>
    </location>
</feature>
<evidence type="ECO:0000313" key="11">
    <source>
        <dbReference type="EMBL" id="OEH77712.1"/>
    </source>
</evidence>
<dbReference type="PANTHER" id="PTHR23076:SF97">
    <property type="entry name" value="ATP-DEPENDENT ZINC METALLOPROTEASE YME1L1"/>
    <property type="match status" value="1"/>
</dbReference>
<sequence length="765" mass="81822">MGPPGGPPPSTGLQPPNETPDEAPRQQPEPPPVKTQKFKALRFKDLAGMPEAKQELQEVVDCLKAPQKFKRLGARLPRGLLLVGPPGTGKTALARAVATEAGVPLLYASGSEFVEVFVGQGARRVRQLFAAARKGAPVILFIDELDAVGGKRGPGGSAGGGREHEQTLNQLLVEMDGFQGGRFDRIVHVPLPDRRARELILLKYLSKVPVQAEEDAAVLDAGTTAREEDLSGKPGKEKPRGVSQRRKQGDAAEARVLAPTAADGESSSKAGPKSSSGTGEIEGEGEGAIHRALASQLAKLTPGFSGAELENLVNEAAILAARAADAPSSPKGTASRGFLEGPRWDIVAGRVMALGSGEGLAVFVSSDKTYISLPEFLEARDKVTLGPARGSRLQSSLHRRQTATHEAGHAVVAFFLQPSADPIHKATIVSRGSALGLVEQLPLEDRYGASFGELYARLCVCMGGRAAERLAFGHDAVTTGASSDIHTATQLAMKMVTSWGMSKQMGPLAYTAAARNNFLSSETARQIETEVKALVTQAEADAEALLRRHWGSLCALTEALLERETLSGEEIAALLDPKGTWKHEVDTQRQLTLIKAEERTRASWGPLWAAPRAWIRTLWHRIKRAMQRASHSKVPPDEVPPPQEAPPDDESVAADPTEVGSLEAEKSASLQQLHRRLLHQRQLAYNQDSSSQSSHKSVGPVDIPKEPAAARVEVGAPVKADPWKCVQNFPTEVLPHAVWRQAVGAKLEESQSVKGEGGMPSPFKH</sequence>
<keyword evidence="4" id="KW-0645">Protease</keyword>
<dbReference type="VEuPathDB" id="ToxoDB:LOC34623783"/>
<dbReference type="Pfam" id="PF17862">
    <property type="entry name" value="AAA_lid_3"/>
    <property type="match status" value="1"/>
</dbReference>
<organism evidence="11 12">
    <name type="scientific">Cyclospora cayetanensis</name>
    <dbReference type="NCBI Taxonomy" id="88456"/>
    <lineage>
        <taxon>Eukaryota</taxon>
        <taxon>Sar</taxon>
        <taxon>Alveolata</taxon>
        <taxon>Apicomplexa</taxon>
        <taxon>Conoidasida</taxon>
        <taxon>Coccidia</taxon>
        <taxon>Eucoccidiorida</taxon>
        <taxon>Eimeriorina</taxon>
        <taxon>Eimeriidae</taxon>
        <taxon>Cyclospora</taxon>
    </lineage>
</organism>
<feature type="compositionally biased region" description="Basic and acidic residues" evidence="9">
    <location>
        <begin position="225"/>
        <end position="240"/>
    </location>
</feature>
<dbReference type="GO" id="GO:0004222">
    <property type="term" value="F:metalloendopeptidase activity"/>
    <property type="evidence" value="ECO:0007669"/>
    <property type="project" value="InterPro"/>
</dbReference>